<dbReference type="Proteomes" id="UP001634394">
    <property type="component" value="Unassembled WGS sequence"/>
</dbReference>
<evidence type="ECO:0000313" key="1">
    <source>
        <dbReference type="EMBL" id="KAL3870564.1"/>
    </source>
</evidence>
<evidence type="ECO:0000313" key="2">
    <source>
        <dbReference type="Proteomes" id="UP001634394"/>
    </source>
</evidence>
<evidence type="ECO:0008006" key="3">
    <source>
        <dbReference type="Google" id="ProtNLM"/>
    </source>
</evidence>
<sequence length="53" mass="5700">NCQYLTKTAIIQYGPASVSLGLSNGVGRKRQSVLCDVCCGDNFCNNDECSVVR</sequence>
<comment type="caution">
    <text evidence="1">The sequence shown here is derived from an EMBL/GenBank/DDBJ whole genome shotgun (WGS) entry which is preliminary data.</text>
</comment>
<accession>A0ABD3W9J8</accession>
<proteinExistence type="predicted"/>
<reference evidence="1 2" key="1">
    <citation type="submission" date="2024-11" db="EMBL/GenBank/DDBJ databases">
        <title>Chromosome-level genome assembly of the freshwater bivalve Anodonta woodiana.</title>
        <authorList>
            <person name="Chen X."/>
        </authorList>
    </citation>
    <scope>NUCLEOTIDE SEQUENCE [LARGE SCALE GENOMIC DNA]</scope>
    <source>
        <strain evidence="1">MN2024</strain>
        <tissue evidence="1">Gills</tissue>
    </source>
</reference>
<feature type="non-terminal residue" evidence="1">
    <location>
        <position position="1"/>
    </location>
</feature>
<protein>
    <recommendedName>
        <fullName evidence="3">Zona pellucida glycoprotein 3</fullName>
    </recommendedName>
</protein>
<name>A0ABD3W9J8_SINWO</name>
<feature type="non-terminal residue" evidence="1">
    <location>
        <position position="53"/>
    </location>
</feature>
<keyword evidence="2" id="KW-1185">Reference proteome</keyword>
<dbReference type="AlphaFoldDB" id="A0ABD3W9J8"/>
<organism evidence="1 2">
    <name type="scientific">Sinanodonta woodiana</name>
    <name type="common">Chinese pond mussel</name>
    <name type="synonym">Anodonta woodiana</name>
    <dbReference type="NCBI Taxonomy" id="1069815"/>
    <lineage>
        <taxon>Eukaryota</taxon>
        <taxon>Metazoa</taxon>
        <taxon>Spiralia</taxon>
        <taxon>Lophotrochozoa</taxon>
        <taxon>Mollusca</taxon>
        <taxon>Bivalvia</taxon>
        <taxon>Autobranchia</taxon>
        <taxon>Heteroconchia</taxon>
        <taxon>Palaeoheterodonta</taxon>
        <taxon>Unionida</taxon>
        <taxon>Unionoidea</taxon>
        <taxon>Unionidae</taxon>
        <taxon>Unioninae</taxon>
        <taxon>Sinanodonta</taxon>
    </lineage>
</organism>
<dbReference type="EMBL" id="JBJQND010000007">
    <property type="protein sequence ID" value="KAL3870564.1"/>
    <property type="molecule type" value="Genomic_DNA"/>
</dbReference>
<gene>
    <name evidence="1" type="ORF">ACJMK2_038615</name>
</gene>